<dbReference type="AlphaFoldDB" id="K0AZS9"/>
<dbReference type="KEGG" id="cad:Curi_c17770"/>
<organism evidence="1 2">
    <name type="scientific">Gottschalkia acidurici (strain ATCC 7906 / DSM 604 / BCRC 14475 / CIP 104303 / KCTC 5404 / NCIMB 10678 / 9a)</name>
    <name type="common">Clostridium acidurici</name>
    <dbReference type="NCBI Taxonomy" id="1128398"/>
    <lineage>
        <taxon>Bacteria</taxon>
        <taxon>Bacillati</taxon>
        <taxon>Bacillota</taxon>
        <taxon>Tissierellia</taxon>
        <taxon>Tissierellales</taxon>
        <taxon>Gottschalkiaceae</taxon>
        <taxon>Gottschalkia</taxon>
    </lineage>
</organism>
<accession>K0AZS9</accession>
<protein>
    <submittedName>
        <fullName evidence="1">Uncharacterized protein</fullName>
    </submittedName>
</protein>
<reference evidence="1 2" key="1">
    <citation type="journal article" date="2012" name="PLoS ONE">
        <title>The purine-utilizing bacterium Clostridium acidurici 9a: a genome-guided metabolic reconsideration.</title>
        <authorList>
            <person name="Hartwich K."/>
            <person name="Poehlein A."/>
            <person name="Daniel R."/>
        </authorList>
    </citation>
    <scope>NUCLEOTIDE SEQUENCE [LARGE SCALE GENOMIC DNA]</scope>
    <source>
        <strain evidence="2">ATCC 7906 / DSM 604 / BCRC 14475 / CIP 104303 / KCTC 5404 / NCIMB 10678 / 9a</strain>
    </source>
</reference>
<proteinExistence type="predicted"/>
<evidence type="ECO:0000313" key="2">
    <source>
        <dbReference type="Proteomes" id="UP000006094"/>
    </source>
</evidence>
<dbReference type="HOGENOM" id="CLU_2022638_0_0_9"/>
<dbReference type="OrthoDB" id="9856689at2"/>
<dbReference type="RefSeq" id="WP_014967920.1">
    <property type="nucleotide sequence ID" value="NC_018664.1"/>
</dbReference>
<dbReference type="Proteomes" id="UP000006094">
    <property type="component" value="Chromosome"/>
</dbReference>
<name>K0AZS9_GOTA9</name>
<sequence length="122" mass="14427">MIQLIDINKLKQGDVFYKAEIRGVSKCEMYDDDIQEYGSFAVTINDNSESLRFISKEDYEYLFYTQEEAEEMVERIPNKLVDQLLDDDMWVKELMDKYERSVNDIYVVAMKKAIKIKTGIDI</sequence>
<gene>
    <name evidence="1" type="ordered locus">Curi_c17770</name>
</gene>
<evidence type="ECO:0000313" key="1">
    <source>
        <dbReference type="EMBL" id="AFS78784.1"/>
    </source>
</evidence>
<dbReference type="STRING" id="1128398.Curi_c17770"/>
<keyword evidence="2" id="KW-1185">Reference proteome</keyword>
<dbReference type="EMBL" id="CP003326">
    <property type="protein sequence ID" value="AFS78784.1"/>
    <property type="molecule type" value="Genomic_DNA"/>
</dbReference>